<sequence length="299" mass="33047">MTSSNKPASAGEGTHIVKSVARTLEILEYFDEVRQPVNVITVSLALGYPQSSTSALLRSMVAMGYLKFDRVERTYLPTDRVPLLGCWLNPTLFAEASLPRLLQAITERSGQLVLLGARNGDHAQYIQVLDVNHAVDHHIRLGTKRPLATSGVGKALLSAHDDKEVRRIFHRINAYREEGVEAIKIPELLLSLADVRRKGYFVSIDQVVNGSGLIAMLLPTECTDRPLALGIGAPTATILARESELVQIMREEMKRFFGQFMNETNVPKAANRNAFGGQKIQAPTQTVVKRPYTSIMQTV</sequence>
<evidence type="ECO:0000259" key="4">
    <source>
        <dbReference type="PROSITE" id="PS51077"/>
    </source>
</evidence>
<feature type="domain" description="IclR-ED" evidence="5">
    <location>
        <begin position="80"/>
        <end position="266"/>
    </location>
</feature>
<dbReference type="SUPFAM" id="SSF55781">
    <property type="entry name" value="GAF domain-like"/>
    <property type="match status" value="1"/>
</dbReference>
<keyword evidence="1" id="KW-0805">Transcription regulation</keyword>
<dbReference type="GO" id="GO:0003677">
    <property type="term" value="F:DNA binding"/>
    <property type="evidence" value="ECO:0007669"/>
    <property type="project" value="UniProtKB-KW"/>
</dbReference>
<dbReference type="InterPro" id="IPR029016">
    <property type="entry name" value="GAF-like_dom_sf"/>
</dbReference>
<protein>
    <submittedName>
        <fullName evidence="6">Helix-turn-helix domain-containing protein</fullName>
    </submittedName>
</protein>
<dbReference type="RefSeq" id="WP_188166178.1">
    <property type="nucleotide sequence ID" value="NZ_JACVVX010000007.1"/>
</dbReference>
<evidence type="ECO:0000259" key="5">
    <source>
        <dbReference type="PROSITE" id="PS51078"/>
    </source>
</evidence>
<dbReference type="GO" id="GO:0045892">
    <property type="term" value="P:negative regulation of DNA-templated transcription"/>
    <property type="evidence" value="ECO:0007669"/>
    <property type="project" value="TreeGrafter"/>
</dbReference>
<dbReference type="InterPro" id="IPR050707">
    <property type="entry name" value="HTH_MetabolicPath_Reg"/>
</dbReference>
<dbReference type="PANTHER" id="PTHR30136:SF35">
    <property type="entry name" value="HTH-TYPE TRANSCRIPTIONAL REGULATOR RV1719"/>
    <property type="match status" value="1"/>
</dbReference>
<keyword evidence="2" id="KW-0238">DNA-binding</keyword>
<dbReference type="PANTHER" id="PTHR30136">
    <property type="entry name" value="HELIX-TURN-HELIX TRANSCRIPTIONAL REGULATOR, ICLR FAMILY"/>
    <property type="match status" value="1"/>
</dbReference>
<dbReference type="InterPro" id="IPR036388">
    <property type="entry name" value="WH-like_DNA-bd_sf"/>
</dbReference>
<dbReference type="InterPro" id="IPR036390">
    <property type="entry name" value="WH_DNA-bd_sf"/>
</dbReference>
<dbReference type="PROSITE" id="PS51077">
    <property type="entry name" value="HTH_ICLR"/>
    <property type="match status" value="1"/>
</dbReference>
<dbReference type="SUPFAM" id="SSF46785">
    <property type="entry name" value="Winged helix' DNA-binding domain"/>
    <property type="match status" value="1"/>
</dbReference>
<dbReference type="Gene3D" id="3.30.450.40">
    <property type="match status" value="1"/>
</dbReference>
<dbReference type="InterPro" id="IPR014757">
    <property type="entry name" value="Tscrpt_reg_IclR_C"/>
</dbReference>
<dbReference type="Pfam" id="PF01614">
    <property type="entry name" value="IclR_C"/>
    <property type="match status" value="1"/>
</dbReference>
<evidence type="ECO:0000256" key="3">
    <source>
        <dbReference type="ARBA" id="ARBA00023163"/>
    </source>
</evidence>
<dbReference type="AlphaFoldDB" id="A0A8J6PYQ1"/>
<proteinExistence type="predicted"/>
<comment type="caution">
    <text evidence="6">The sequence shown here is derived from an EMBL/GenBank/DDBJ whole genome shotgun (WGS) entry which is preliminary data.</text>
</comment>
<evidence type="ECO:0000313" key="7">
    <source>
        <dbReference type="Proteomes" id="UP000643405"/>
    </source>
</evidence>
<name>A0A8J6PYQ1_9HYPH</name>
<organism evidence="6 7">
    <name type="scientific">Oryzicola mucosus</name>
    <dbReference type="NCBI Taxonomy" id="2767425"/>
    <lineage>
        <taxon>Bacteria</taxon>
        <taxon>Pseudomonadati</taxon>
        <taxon>Pseudomonadota</taxon>
        <taxon>Alphaproteobacteria</taxon>
        <taxon>Hyphomicrobiales</taxon>
        <taxon>Phyllobacteriaceae</taxon>
        <taxon>Oryzicola</taxon>
    </lineage>
</organism>
<feature type="domain" description="HTH iclR-type" evidence="4">
    <location>
        <begin position="17"/>
        <end position="79"/>
    </location>
</feature>
<evidence type="ECO:0000256" key="1">
    <source>
        <dbReference type="ARBA" id="ARBA00023015"/>
    </source>
</evidence>
<dbReference type="InterPro" id="IPR005471">
    <property type="entry name" value="Tscrpt_reg_IclR_N"/>
</dbReference>
<dbReference type="Pfam" id="PF09339">
    <property type="entry name" value="HTH_IclR"/>
    <property type="match status" value="1"/>
</dbReference>
<dbReference type="GO" id="GO:0003700">
    <property type="term" value="F:DNA-binding transcription factor activity"/>
    <property type="evidence" value="ECO:0007669"/>
    <property type="project" value="TreeGrafter"/>
</dbReference>
<evidence type="ECO:0000313" key="6">
    <source>
        <dbReference type="EMBL" id="MBD0416732.1"/>
    </source>
</evidence>
<dbReference type="PROSITE" id="PS51078">
    <property type="entry name" value="ICLR_ED"/>
    <property type="match status" value="1"/>
</dbReference>
<dbReference type="Gene3D" id="1.10.10.10">
    <property type="entry name" value="Winged helix-like DNA-binding domain superfamily/Winged helix DNA-binding domain"/>
    <property type="match status" value="1"/>
</dbReference>
<evidence type="ECO:0000256" key="2">
    <source>
        <dbReference type="ARBA" id="ARBA00023125"/>
    </source>
</evidence>
<dbReference type="Proteomes" id="UP000643405">
    <property type="component" value="Unassembled WGS sequence"/>
</dbReference>
<keyword evidence="3" id="KW-0804">Transcription</keyword>
<accession>A0A8J6PYQ1</accession>
<reference evidence="6" key="1">
    <citation type="submission" date="2020-09" db="EMBL/GenBank/DDBJ databases">
        <title>Genome seq and assembly of Tianweitania sp.</title>
        <authorList>
            <person name="Chhetri G."/>
        </authorList>
    </citation>
    <scope>NUCLEOTIDE SEQUENCE</scope>
    <source>
        <strain evidence="6">Rool2</strain>
    </source>
</reference>
<gene>
    <name evidence="6" type="ORF">ICI42_18935</name>
</gene>
<keyword evidence="7" id="KW-1185">Reference proteome</keyword>
<dbReference type="EMBL" id="JACVVX010000007">
    <property type="protein sequence ID" value="MBD0416732.1"/>
    <property type="molecule type" value="Genomic_DNA"/>
</dbReference>